<accession>A0A1I6C0N6</accession>
<evidence type="ECO:0000313" key="3">
    <source>
        <dbReference type="EMBL" id="SFQ86748.1"/>
    </source>
</evidence>
<evidence type="ECO:0000259" key="2">
    <source>
        <dbReference type="PROSITE" id="PS51740"/>
    </source>
</evidence>
<dbReference type="SMART" id="SM00966">
    <property type="entry name" value="SpoVT_AbrB"/>
    <property type="match status" value="1"/>
</dbReference>
<dbReference type="Proteomes" id="UP000182762">
    <property type="component" value="Unassembled WGS sequence"/>
</dbReference>
<dbReference type="EMBL" id="FOXX01000019">
    <property type="protein sequence ID" value="SFQ86748.1"/>
    <property type="molecule type" value="Genomic_DNA"/>
</dbReference>
<evidence type="ECO:0000256" key="1">
    <source>
        <dbReference type="PROSITE-ProRule" id="PRU01076"/>
    </source>
</evidence>
<dbReference type="NCBIfam" id="TIGR01439">
    <property type="entry name" value="lp_hng_hel_AbrB"/>
    <property type="match status" value="1"/>
</dbReference>
<name>A0A1I6C0N6_9BACI</name>
<dbReference type="PANTHER" id="PTHR36432:SF4">
    <property type="entry name" value="TRANSITION STATE REGULATOR ABH-RELATED"/>
    <property type="match status" value="1"/>
</dbReference>
<dbReference type="PROSITE" id="PS51740">
    <property type="entry name" value="SPOVT_ABRB"/>
    <property type="match status" value="1"/>
</dbReference>
<dbReference type="InterPro" id="IPR007159">
    <property type="entry name" value="SpoVT-AbrB_dom"/>
</dbReference>
<keyword evidence="1" id="KW-0238">DNA-binding</keyword>
<dbReference type="SUPFAM" id="SSF89447">
    <property type="entry name" value="AbrB/MazE/MraZ-like"/>
    <property type="match status" value="1"/>
</dbReference>
<dbReference type="Gene3D" id="2.10.260.10">
    <property type="match status" value="1"/>
</dbReference>
<dbReference type="InterPro" id="IPR052731">
    <property type="entry name" value="B_subtilis_Trans_State_Reg"/>
</dbReference>
<dbReference type="Pfam" id="PF04014">
    <property type="entry name" value="MazE_antitoxin"/>
    <property type="match status" value="1"/>
</dbReference>
<dbReference type="InterPro" id="IPR040678">
    <property type="entry name" value="AbrB_C"/>
</dbReference>
<sequence length="103" mass="11616">MKSTGIVRKVDHLGRIVIPKELRMALSLDNRDPVEIFVDGEQIVLKKYHHSQACVITGEITPQNFKIGNENIVISPEGAQVLLKELLENMEKESDKDLLTHSL</sequence>
<comment type="caution">
    <text evidence="3">The sequence shown here is derived from an EMBL/GenBank/DDBJ whole genome shotgun (WGS) entry which is preliminary data.</text>
</comment>
<keyword evidence="4" id="KW-1185">Reference proteome</keyword>
<dbReference type="InterPro" id="IPR037914">
    <property type="entry name" value="SpoVT-AbrB_sf"/>
</dbReference>
<dbReference type="PANTHER" id="PTHR36432">
    <property type="match status" value="1"/>
</dbReference>
<organism evidence="3 4">
    <name type="scientific">Priestia endophytica DSM 13796</name>
    <dbReference type="NCBI Taxonomy" id="1121089"/>
    <lineage>
        <taxon>Bacteria</taxon>
        <taxon>Bacillati</taxon>
        <taxon>Bacillota</taxon>
        <taxon>Bacilli</taxon>
        <taxon>Bacillales</taxon>
        <taxon>Bacillaceae</taxon>
        <taxon>Priestia</taxon>
    </lineage>
</organism>
<gene>
    <name evidence="3" type="ORF">SAMN02745910_04713</name>
</gene>
<dbReference type="Pfam" id="PF18277">
    <property type="entry name" value="AbrB_C"/>
    <property type="match status" value="1"/>
</dbReference>
<feature type="domain" description="SpoVT-AbrB" evidence="2">
    <location>
        <begin position="5"/>
        <end position="50"/>
    </location>
</feature>
<reference evidence="3 4" key="1">
    <citation type="submission" date="2016-10" db="EMBL/GenBank/DDBJ databases">
        <authorList>
            <person name="Varghese N."/>
            <person name="Submissions S."/>
        </authorList>
    </citation>
    <scope>NUCLEOTIDE SEQUENCE [LARGE SCALE GENOMIC DNA]</scope>
    <source>
        <strain evidence="3 4">DSM 13796</strain>
    </source>
</reference>
<dbReference type="RefSeq" id="WP_061802841.1">
    <property type="nucleotide sequence ID" value="NZ_FOXX01000019.1"/>
</dbReference>
<proteinExistence type="predicted"/>
<dbReference type="GeneID" id="93713234"/>
<evidence type="ECO:0000313" key="4">
    <source>
        <dbReference type="Proteomes" id="UP000182762"/>
    </source>
</evidence>
<protein>
    <submittedName>
        <fullName evidence="3">Antidote-toxin recognition MazE, antitoxin</fullName>
    </submittedName>
</protein>